<proteinExistence type="predicted"/>
<accession>A0AB34HRR6</accession>
<evidence type="ECO:0000256" key="1">
    <source>
        <dbReference type="SAM" id="MobiDB-lite"/>
    </source>
</evidence>
<name>A0AB34HRR6_ESCRO</name>
<gene>
    <name evidence="2" type="ORF">J1605_019058</name>
</gene>
<evidence type="ECO:0000313" key="2">
    <source>
        <dbReference type="EMBL" id="KAJ8794144.1"/>
    </source>
</evidence>
<reference evidence="2 3" key="1">
    <citation type="submission" date="2022-11" db="EMBL/GenBank/DDBJ databases">
        <title>Whole genome sequence of Eschrichtius robustus ER-17-0199.</title>
        <authorList>
            <person name="Bruniche-Olsen A."/>
            <person name="Black A.N."/>
            <person name="Fields C.J."/>
            <person name="Walden K."/>
            <person name="Dewoody J.A."/>
        </authorList>
    </citation>
    <scope>NUCLEOTIDE SEQUENCE [LARGE SCALE GENOMIC DNA]</scope>
    <source>
        <strain evidence="2">ER-17-0199</strain>
        <tissue evidence="2">Blubber</tissue>
    </source>
</reference>
<feature type="region of interest" description="Disordered" evidence="1">
    <location>
        <begin position="80"/>
        <end position="102"/>
    </location>
</feature>
<protein>
    <submittedName>
        <fullName evidence="2">Uncharacterized protein</fullName>
    </submittedName>
</protein>
<dbReference type="EMBL" id="JAIQCJ010000875">
    <property type="protein sequence ID" value="KAJ8794144.1"/>
    <property type="molecule type" value="Genomic_DNA"/>
</dbReference>
<comment type="caution">
    <text evidence="2">The sequence shown here is derived from an EMBL/GenBank/DDBJ whole genome shotgun (WGS) entry which is preliminary data.</text>
</comment>
<keyword evidence="3" id="KW-1185">Reference proteome</keyword>
<sequence>MEISQESQPKSVPAWELLTPLQSLDLEREQDSRGVAGGICMDKGSRTLLQQDKPRESSDSSNAFFFLSFFSADAKAEAAAGAADLPSGGGRAGQMADTLSSD</sequence>
<evidence type="ECO:0000313" key="3">
    <source>
        <dbReference type="Proteomes" id="UP001159641"/>
    </source>
</evidence>
<organism evidence="2 3">
    <name type="scientific">Eschrichtius robustus</name>
    <name type="common">California gray whale</name>
    <name type="synonym">Eschrichtius gibbosus</name>
    <dbReference type="NCBI Taxonomy" id="9764"/>
    <lineage>
        <taxon>Eukaryota</taxon>
        <taxon>Metazoa</taxon>
        <taxon>Chordata</taxon>
        <taxon>Craniata</taxon>
        <taxon>Vertebrata</taxon>
        <taxon>Euteleostomi</taxon>
        <taxon>Mammalia</taxon>
        <taxon>Eutheria</taxon>
        <taxon>Laurasiatheria</taxon>
        <taxon>Artiodactyla</taxon>
        <taxon>Whippomorpha</taxon>
        <taxon>Cetacea</taxon>
        <taxon>Mysticeti</taxon>
        <taxon>Eschrichtiidae</taxon>
        <taxon>Eschrichtius</taxon>
    </lineage>
</organism>
<dbReference type="Proteomes" id="UP001159641">
    <property type="component" value="Unassembled WGS sequence"/>
</dbReference>
<dbReference type="AlphaFoldDB" id="A0AB34HRR6"/>